<organism evidence="8 9">
    <name type="scientific">Volvox africanus</name>
    <dbReference type="NCBI Taxonomy" id="51714"/>
    <lineage>
        <taxon>Eukaryota</taxon>
        <taxon>Viridiplantae</taxon>
        <taxon>Chlorophyta</taxon>
        <taxon>core chlorophytes</taxon>
        <taxon>Chlorophyceae</taxon>
        <taxon>CS clade</taxon>
        <taxon>Chlamydomonadales</taxon>
        <taxon>Volvocaceae</taxon>
        <taxon>Volvox</taxon>
    </lineage>
</organism>
<dbReference type="Proteomes" id="UP000747399">
    <property type="component" value="Unassembled WGS sequence"/>
</dbReference>
<feature type="compositionally biased region" description="Gly residues" evidence="6">
    <location>
        <begin position="621"/>
        <end position="635"/>
    </location>
</feature>
<evidence type="ECO:0000259" key="7">
    <source>
        <dbReference type="PROSITE" id="PS50102"/>
    </source>
</evidence>
<feature type="compositionally biased region" description="Low complexity" evidence="6">
    <location>
        <begin position="242"/>
        <end position="253"/>
    </location>
</feature>
<feature type="non-terminal residue" evidence="8">
    <location>
        <position position="1"/>
    </location>
</feature>
<evidence type="ECO:0000256" key="6">
    <source>
        <dbReference type="SAM" id="MobiDB-lite"/>
    </source>
</evidence>
<feature type="compositionally biased region" description="Basic and acidic residues" evidence="6">
    <location>
        <begin position="104"/>
        <end position="113"/>
    </location>
</feature>
<dbReference type="InterPro" id="IPR012677">
    <property type="entry name" value="Nucleotide-bd_a/b_plait_sf"/>
</dbReference>
<evidence type="ECO:0000313" key="8">
    <source>
        <dbReference type="EMBL" id="GIL50274.1"/>
    </source>
</evidence>
<dbReference type="InterPro" id="IPR035979">
    <property type="entry name" value="RBD_domain_sf"/>
</dbReference>
<feature type="region of interest" description="Disordered" evidence="6">
    <location>
        <begin position="55"/>
        <end position="375"/>
    </location>
</feature>
<feature type="compositionally biased region" description="Low complexity" evidence="6">
    <location>
        <begin position="345"/>
        <end position="357"/>
    </location>
</feature>
<dbReference type="InterPro" id="IPR000504">
    <property type="entry name" value="RRM_dom"/>
</dbReference>
<protein>
    <recommendedName>
        <fullName evidence="7">RRM domain-containing protein</fullName>
    </recommendedName>
</protein>
<keyword evidence="4" id="KW-0539">Nucleus</keyword>
<feature type="compositionally biased region" description="Acidic residues" evidence="6">
    <location>
        <begin position="114"/>
        <end position="124"/>
    </location>
</feature>
<evidence type="ECO:0000313" key="9">
    <source>
        <dbReference type="Proteomes" id="UP000747399"/>
    </source>
</evidence>
<feature type="compositionally biased region" description="Low complexity" evidence="6">
    <location>
        <begin position="187"/>
        <end position="207"/>
    </location>
</feature>
<evidence type="ECO:0000256" key="5">
    <source>
        <dbReference type="PROSITE-ProRule" id="PRU00176"/>
    </source>
</evidence>
<feature type="compositionally biased region" description="Gly residues" evidence="6">
    <location>
        <begin position="731"/>
        <end position="745"/>
    </location>
</feature>
<feature type="compositionally biased region" description="Low complexity" evidence="6">
    <location>
        <begin position="611"/>
        <end position="620"/>
    </location>
</feature>
<feature type="compositionally biased region" description="Acidic residues" evidence="6">
    <location>
        <begin position="280"/>
        <end position="293"/>
    </location>
</feature>
<keyword evidence="9" id="KW-1185">Reference proteome</keyword>
<dbReference type="Gene3D" id="3.30.70.330">
    <property type="match status" value="2"/>
</dbReference>
<evidence type="ECO:0000256" key="4">
    <source>
        <dbReference type="ARBA" id="ARBA00023242"/>
    </source>
</evidence>
<evidence type="ECO:0000256" key="1">
    <source>
        <dbReference type="ARBA" id="ARBA00004604"/>
    </source>
</evidence>
<name>A0A8J4AY64_9CHLO</name>
<feature type="compositionally biased region" description="Acidic residues" evidence="6">
    <location>
        <begin position="326"/>
        <end position="344"/>
    </location>
</feature>
<keyword evidence="3 5" id="KW-0694">RNA-binding</keyword>
<dbReference type="CDD" id="cd12394">
    <property type="entry name" value="RRM1_RBM34"/>
    <property type="match status" value="1"/>
</dbReference>
<dbReference type="PANTHER" id="PTHR23236">
    <property type="entry name" value="EUKARYOTIC TRANSLATION INITIATION FACTOR 4B/4H"/>
    <property type="match status" value="1"/>
</dbReference>
<sequence length="745" mass="76120">MTSLFGNLFGGNGGSINLFSNSNKFKAPEQHLLHIVGTHINQELPTETENLLKKRKKQKANITTAAGEGIGSAQRSADTPEAIRRGSISNQAGAAEGKRRLKESKRGSRRVDEEGVGCDADDTAEGNGGGAVIAKTGKEKDKKRAASGLSADVELTSGGAPVADHRPRKKPKASTSAASDAKKAEVAAEATKAFANAAAADAKASRALEQSLDGTKCKLPGKPTAAEAAEADCKAVKKGRKGVVATAGGAAATDSEPQRRQDSGSGATKRRAPKPRRTTEDEDEEDHEDEDGFIDTGRGRSSDSGDGGISNDSDDGDPMDEGHKDEDEEDEDEEDDSEEGDDSSDSSGQEGEAGQGDPSSAGGDVSAKRRRLSPEEEAARLARTIFVGNLPSSFASAPKLLKRLFSGFGAIESARIRAVPVKVDAKMPRRAAILSGKIDVERGPCNAYVVFEQPESARAALGSNMQDVEGHHIRVDLAAPRSAAAAAAAAAAAVHGSAKAKAKAAAAAAAAAAATSASGSAGVYDPSRSVFVGNLHFQTTDEELIGMVLGQAVIQPELADAVEAVRVVRDRAYNVGKGFAFILFKTKAAARAALSLDGQILRNRPLRVTRASRQAAAAGTAAGGGPGRGGKGGGRGRGRSTAVASDPSSWQGLKTKGKVKAVRGNRIAASGPAPVNRQHSEKRPAVAARKASAAAAVGGPKLDGARVEKKGTIKGAGASGGNNGDNVAEGWGRGGGGRGGVGRGR</sequence>
<feature type="compositionally biased region" description="Low complexity" evidence="6">
    <location>
        <begin position="685"/>
        <end position="700"/>
    </location>
</feature>
<dbReference type="Pfam" id="PF00076">
    <property type="entry name" value="RRM_1"/>
    <property type="match status" value="1"/>
</dbReference>
<dbReference type="PANTHER" id="PTHR23236:SF25">
    <property type="entry name" value="RNA-BINDING PROTEIN 34"/>
    <property type="match status" value="1"/>
</dbReference>
<dbReference type="GO" id="GO:0003723">
    <property type="term" value="F:RNA binding"/>
    <property type="evidence" value="ECO:0007669"/>
    <property type="project" value="UniProtKB-UniRule"/>
</dbReference>
<proteinExistence type="inferred from homology"/>
<dbReference type="SMART" id="SM00360">
    <property type="entry name" value="RRM"/>
    <property type="match status" value="2"/>
</dbReference>
<dbReference type="PROSITE" id="PS50102">
    <property type="entry name" value="RRM"/>
    <property type="match status" value="2"/>
</dbReference>
<comment type="similarity">
    <text evidence="2">Belongs to the RRM RBM34 family.</text>
</comment>
<evidence type="ECO:0000256" key="2">
    <source>
        <dbReference type="ARBA" id="ARBA00007077"/>
    </source>
</evidence>
<dbReference type="AlphaFoldDB" id="A0A8J4AY64"/>
<evidence type="ECO:0000256" key="3">
    <source>
        <dbReference type="ARBA" id="ARBA00022884"/>
    </source>
</evidence>
<feature type="region of interest" description="Disordered" evidence="6">
    <location>
        <begin position="611"/>
        <end position="745"/>
    </location>
</feature>
<feature type="domain" description="RRM" evidence="7">
    <location>
        <begin position="528"/>
        <end position="613"/>
    </location>
</feature>
<gene>
    <name evidence="8" type="ORF">Vafri_6482</name>
</gene>
<comment type="subcellular location">
    <subcellularLocation>
        <location evidence="1">Nucleus</location>
        <location evidence="1">Nucleolus</location>
    </subcellularLocation>
</comment>
<accession>A0A8J4AY64</accession>
<reference evidence="8" key="1">
    <citation type="journal article" date="2021" name="Proc. Natl. Acad. Sci. U.S.A.">
        <title>Three genomes in the algal genus Volvox reveal the fate of a haploid sex-determining region after a transition to homothallism.</title>
        <authorList>
            <person name="Yamamoto K."/>
            <person name="Hamaji T."/>
            <person name="Kawai-Toyooka H."/>
            <person name="Matsuzaki R."/>
            <person name="Takahashi F."/>
            <person name="Nishimura Y."/>
            <person name="Kawachi M."/>
            <person name="Noguchi H."/>
            <person name="Minakuchi Y."/>
            <person name="Umen J.G."/>
            <person name="Toyoda A."/>
            <person name="Nozaki H."/>
        </authorList>
    </citation>
    <scope>NUCLEOTIDE SEQUENCE</scope>
    <source>
        <strain evidence="8">NIES-3780</strain>
    </source>
</reference>
<dbReference type="GO" id="GO:0005730">
    <property type="term" value="C:nucleolus"/>
    <property type="evidence" value="ECO:0007669"/>
    <property type="project" value="UniProtKB-SubCell"/>
</dbReference>
<dbReference type="SUPFAM" id="SSF54928">
    <property type="entry name" value="RNA-binding domain, RBD"/>
    <property type="match status" value="2"/>
</dbReference>
<feature type="domain" description="RRM" evidence="7">
    <location>
        <begin position="383"/>
        <end position="480"/>
    </location>
</feature>
<comment type="caution">
    <text evidence="8">The sequence shown here is derived from an EMBL/GenBank/DDBJ whole genome shotgun (WGS) entry which is preliminary data.</text>
</comment>
<dbReference type="EMBL" id="BNCO01000008">
    <property type="protein sequence ID" value="GIL50274.1"/>
    <property type="molecule type" value="Genomic_DNA"/>
</dbReference>